<accession>A0A2N5XPD6</accession>
<name>A0A2N5XPD6_9HYPH</name>
<evidence type="ECO:0000259" key="1">
    <source>
        <dbReference type="Pfam" id="PF05099"/>
    </source>
</evidence>
<evidence type="ECO:0000313" key="3">
    <source>
        <dbReference type="Proteomes" id="UP000234881"/>
    </source>
</evidence>
<dbReference type="CDD" id="cd07313">
    <property type="entry name" value="terB_like_2"/>
    <property type="match status" value="1"/>
</dbReference>
<dbReference type="InterPro" id="IPR029024">
    <property type="entry name" value="TerB-like"/>
</dbReference>
<dbReference type="Pfam" id="PF05099">
    <property type="entry name" value="TerB"/>
    <property type="match status" value="1"/>
</dbReference>
<comment type="caution">
    <text evidence="2">The sequence shown here is derived from an EMBL/GenBank/DDBJ whole genome shotgun (WGS) entry which is preliminary data.</text>
</comment>
<reference evidence="2 3" key="1">
    <citation type="submission" date="2018-01" db="EMBL/GenBank/DDBJ databases">
        <title>The draft genome sequence of Cohaesibacter sp. H1304.</title>
        <authorList>
            <person name="Wang N.-N."/>
            <person name="Du Z.-J."/>
        </authorList>
    </citation>
    <scope>NUCLEOTIDE SEQUENCE [LARGE SCALE GENOMIC DNA]</scope>
    <source>
        <strain evidence="2 3">H1304</strain>
    </source>
</reference>
<dbReference type="InterPro" id="IPR007791">
    <property type="entry name" value="DjlA_N"/>
</dbReference>
<dbReference type="OrthoDB" id="5402150at2"/>
<feature type="domain" description="Co-chaperone DjlA N-terminal" evidence="1">
    <location>
        <begin position="29"/>
        <end position="145"/>
    </location>
</feature>
<dbReference type="Proteomes" id="UP000234881">
    <property type="component" value="Unassembled WGS sequence"/>
</dbReference>
<proteinExistence type="predicted"/>
<keyword evidence="3" id="KW-1185">Reference proteome</keyword>
<organism evidence="2 3">
    <name type="scientific">Cohaesibacter celericrescens</name>
    <dbReference type="NCBI Taxonomy" id="2067669"/>
    <lineage>
        <taxon>Bacteria</taxon>
        <taxon>Pseudomonadati</taxon>
        <taxon>Pseudomonadota</taxon>
        <taxon>Alphaproteobacteria</taxon>
        <taxon>Hyphomicrobiales</taxon>
        <taxon>Cohaesibacteraceae</taxon>
    </lineage>
</organism>
<protein>
    <recommendedName>
        <fullName evidence="1">Co-chaperone DjlA N-terminal domain-containing protein</fullName>
    </recommendedName>
</protein>
<dbReference type="RefSeq" id="WP_101534731.1">
    <property type="nucleotide sequence ID" value="NZ_JBFHIU010000010.1"/>
</dbReference>
<gene>
    <name evidence="2" type="ORF">C0081_15500</name>
</gene>
<dbReference type="EMBL" id="PKUQ01000031">
    <property type="protein sequence ID" value="PLW76297.1"/>
    <property type="molecule type" value="Genomic_DNA"/>
</dbReference>
<evidence type="ECO:0000313" key="2">
    <source>
        <dbReference type="EMBL" id="PLW76297.1"/>
    </source>
</evidence>
<dbReference type="SUPFAM" id="SSF158682">
    <property type="entry name" value="TerB-like"/>
    <property type="match status" value="1"/>
</dbReference>
<dbReference type="Gene3D" id="1.10.3680.10">
    <property type="entry name" value="TerB-like"/>
    <property type="match status" value="1"/>
</dbReference>
<dbReference type="AlphaFoldDB" id="A0A2N5XPD6"/>
<sequence length="161" mass="18394">MFESLMQMFRDVAGDSDDSNVFSDGDHRVAAAALLVHLIAIDGVIEPEEQAKMRDILKQRFSLSDSDTSDLIAVASKRDDEAVDLYSFTSKLKHQLDEEGRIEIIEMMWELVFADGKIHEFEDNLVWRVSELMGVSRRDRIRTRQNVQAQNELDQTEMGDG</sequence>